<dbReference type="CDD" id="cd07021">
    <property type="entry name" value="Clp_protease_NfeD_like"/>
    <property type="match status" value="1"/>
</dbReference>
<reference evidence="10 11" key="1">
    <citation type="submission" date="2019-02" db="EMBL/GenBank/DDBJ databases">
        <title>Deep-cultivation of Planctomycetes and their phenomic and genomic characterization uncovers novel biology.</title>
        <authorList>
            <person name="Wiegand S."/>
            <person name="Jogler M."/>
            <person name="Boedeker C."/>
            <person name="Pinto D."/>
            <person name="Vollmers J."/>
            <person name="Rivas-Marin E."/>
            <person name="Kohn T."/>
            <person name="Peeters S.H."/>
            <person name="Heuer A."/>
            <person name="Rast P."/>
            <person name="Oberbeckmann S."/>
            <person name="Bunk B."/>
            <person name="Jeske O."/>
            <person name="Meyerdierks A."/>
            <person name="Storesund J.E."/>
            <person name="Kallscheuer N."/>
            <person name="Luecker S."/>
            <person name="Lage O.M."/>
            <person name="Pohl T."/>
            <person name="Merkel B.J."/>
            <person name="Hornburger P."/>
            <person name="Mueller R.-W."/>
            <person name="Bruemmer F."/>
            <person name="Labrenz M."/>
            <person name="Spormann A.M."/>
            <person name="Op den Camp H."/>
            <person name="Overmann J."/>
            <person name="Amann R."/>
            <person name="Jetten M.S.M."/>
            <person name="Mascher T."/>
            <person name="Medema M.H."/>
            <person name="Devos D.P."/>
            <person name="Kaster A.-K."/>
            <person name="Ovreas L."/>
            <person name="Rohde M."/>
            <person name="Galperin M.Y."/>
            <person name="Jogler C."/>
        </authorList>
    </citation>
    <scope>NUCLEOTIDE SEQUENCE [LARGE SCALE GENOMIC DNA]</scope>
    <source>
        <strain evidence="10 11">Spb1</strain>
    </source>
</reference>
<evidence type="ECO:0000313" key="11">
    <source>
        <dbReference type="Proteomes" id="UP000315349"/>
    </source>
</evidence>
<dbReference type="InterPro" id="IPR052165">
    <property type="entry name" value="Membrane_assoc_protease"/>
</dbReference>
<dbReference type="InterPro" id="IPR012340">
    <property type="entry name" value="NA-bd_OB-fold"/>
</dbReference>
<evidence type="ECO:0000259" key="9">
    <source>
        <dbReference type="Pfam" id="PF25145"/>
    </source>
</evidence>
<dbReference type="PANTHER" id="PTHR33507">
    <property type="entry name" value="INNER MEMBRANE PROTEIN YBBJ"/>
    <property type="match status" value="1"/>
</dbReference>
<feature type="compositionally biased region" description="Low complexity" evidence="5">
    <location>
        <begin position="75"/>
        <end position="92"/>
    </location>
</feature>
<dbReference type="InterPro" id="IPR002810">
    <property type="entry name" value="NfeD-like_C"/>
</dbReference>
<feature type="transmembrane region" description="Helical" evidence="6">
    <location>
        <begin position="652"/>
        <end position="672"/>
    </location>
</feature>
<feature type="domain" description="NfeD1b N-terminal" evidence="9">
    <location>
        <begin position="364"/>
        <end position="531"/>
    </location>
</feature>
<feature type="domain" description="NfeD-like C-terminal" evidence="7">
    <location>
        <begin position="773"/>
        <end position="827"/>
    </location>
</feature>
<keyword evidence="4 6" id="KW-0472">Membrane</keyword>
<keyword evidence="3 6" id="KW-1133">Transmembrane helix</keyword>
<keyword evidence="2 6" id="KW-0812">Transmembrane</keyword>
<keyword evidence="11" id="KW-1185">Reference proteome</keyword>
<evidence type="ECO:0000256" key="3">
    <source>
        <dbReference type="ARBA" id="ARBA00022989"/>
    </source>
</evidence>
<dbReference type="PANTHER" id="PTHR33507:SF3">
    <property type="entry name" value="INNER MEMBRANE PROTEIN YBBJ"/>
    <property type="match status" value="1"/>
</dbReference>
<dbReference type="InterPro" id="IPR029045">
    <property type="entry name" value="ClpP/crotonase-like_dom_sf"/>
</dbReference>
<evidence type="ECO:0000256" key="6">
    <source>
        <dbReference type="SAM" id="Phobius"/>
    </source>
</evidence>
<dbReference type="Proteomes" id="UP000315349">
    <property type="component" value="Chromosome"/>
</dbReference>
<evidence type="ECO:0000256" key="4">
    <source>
        <dbReference type="ARBA" id="ARBA00023136"/>
    </source>
</evidence>
<feature type="domain" description="NfeD integral membrane" evidence="8">
    <location>
        <begin position="607"/>
        <end position="729"/>
    </location>
</feature>
<dbReference type="SUPFAM" id="SSF52096">
    <property type="entry name" value="ClpP/crotonase"/>
    <property type="match status" value="1"/>
</dbReference>
<dbReference type="AlphaFoldDB" id="A0A518GMD3"/>
<dbReference type="InterPro" id="IPR056739">
    <property type="entry name" value="NfeD_membrane"/>
</dbReference>
<evidence type="ECO:0000259" key="7">
    <source>
        <dbReference type="Pfam" id="PF01957"/>
    </source>
</evidence>
<accession>A0A518GMD3</accession>
<dbReference type="InterPro" id="IPR056738">
    <property type="entry name" value="NfeD1b_N"/>
</dbReference>
<organism evidence="10 11">
    <name type="scientific">Planctopirus ephydatiae</name>
    <dbReference type="NCBI Taxonomy" id="2528019"/>
    <lineage>
        <taxon>Bacteria</taxon>
        <taxon>Pseudomonadati</taxon>
        <taxon>Planctomycetota</taxon>
        <taxon>Planctomycetia</taxon>
        <taxon>Planctomycetales</taxon>
        <taxon>Planctomycetaceae</taxon>
        <taxon>Planctopirus</taxon>
    </lineage>
</organism>
<name>A0A518GMD3_9PLAN</name>
<dbReference type="Pfam" id="PF01957">
    <property type="entry name" value="NfeD"/>
    <property type="match status" value="1"/>
</dbReference>
<comment type="subcellular location">
    <subcellularLocation>
        <location evidence="1">Membrane</location>
        <topology evidence="1">Multi-pass membrane protein</topology>
    </subcellularLocation>
</comment>
<evidence type="ECO:0000313" key="10">
    <source>
        <dbReference type="EMBL" id="QDV29770.1"/>
    </source>
</evidence>
<feature type="region of interest" description="Disordered" evidence="5">
    <location>
        <begin position="62"/>
        <end position="97"/>
    </location>
</feature>
<gene>
    <name evidence="10" type="ORF">Spb1_16870</name>
</gene>
<evidence type="ECO:0000256" key="5">
    <source>
        <dbReference type="SAM" id="MobiDB-lite"/>
    </source>
</evidence>
<dbReference type="Pfam" id="PF24961">
    <property type="entry name" value="NfeD_membrane"/>
    <property type="match status" value="1"/>
</dbReference>
<dbReference type="Gene3D" id="3.90.226.10">
    <property type="entry name" value="2-enoyl-CoA Hydratase, Chain A, domain 1"/>
    <property type="match status" value="1"/>
</dbReference>
<dbReference type="Pfam" id="PF25145">
    <property type="entry name" value="NfeD1b_N"/>
    <property type="match status" value="1"/>
</dbReference>
<dbReference type="Gene3D" id="2.40.50.140">
    <property type="entry name" value="Nucleic acid-binding proteins"/>
    <property type="match status" value="1"/>
</dbReference>
<feature type="transmembrane region" description="Helical" evidence="6">
    <location>
        <begin position="709"/>
        <end position="730"/>
    </location>
</feature>
<dbReference type="KEGG" id="peh:Spb1_16870"/>
<feature type="transmembrane region" description="Helical" evidence="6">
    <location>
        <begin position="679"/>
        <end position="697"/>
    </location>
</feature>
<dbReference type="GO" id="GO:0005886">
    <property type="term" value="C:plasma membrane"/>
    <property type="evidence" value="ECO:0007669"/>
    <property type="project" value="TreeGrafter"/>
</dbReference>
<proteinExistence type="predicted"/>
<dbReference type="EMBL" id="CP036299">
    <property type="protein sequence ID" value="QDV29770.1"/>
    <property type="molecule type" value="Genomic_DNA"/>
</dbReference>
<protein>
    <submittedName>
        <fullName evidence="10">Uncharacterized protein</fullName>
    </submittedName>
</protein>
<evidence type="ECO:0000259" key="8">
    <source>
        <dbReference type="Pfam" id="PF24961"/>
    </source>
</evidence>
<evidence type="ECO:0000256" key="2">
    <source>
        <dbReference type="ARBA" id="ARBA00022692"/>
    </source>
</evidence>
<feature type="transmembrane region" description="Helical" evidence="6">
    <location>
        <begin position="627"/>
        <end position="646"/>
    </location>
</feature>
<feature type="transmembrane region" description="Helical" evidence="6">
    <location>
        <begin position="597"/>
        <end position="620"/>
    </location>
</feature>
<sequence>MSASSYGSLMISSDQARLPRPETLSVSRASKVWFLQPKCLLLLILSGCLWLTPKAGFAAVDPVPGAPPREDAPIPEGSGAKSSGAEAKSPSAPLIPQGVAPAEKDGLSIANGNAPLAGQPLAGQPLGQFVRVTAPINDVVFNQITGTAQKLQATATAENRPAVMVLEIEPGVSPPHQVQGLVRFLLSAQTPRVRFVAWVPQTVTGRQAMVALACQDVVMKPDAELGDLGRGEKLPEEDQQLLQMIASRRVNPRVSSAVLSSLTSREAVLWKVTVEKPGAGGEKGTDIRFVDAEELKQLQASQAVILETQRLKEAGLVGRFSGETLRSWGMVCTQTAENKTEVADLYHLPKESMRMRPAEEQQKVGIIRLDGVINQMNGSFLRRQIARYQAQGIELLIIEIDSPGGLATVSSELAELVASLSEEKIRTVAWIPRQAISGAAMVALGCDEIYMAPNAKMGDVQPIEARPGEAFERVPDKVMTVIRATLLALAKQKGRPEAIAAAMADRGTRVFRMREKSSGRVWFMTEEEAEAAGDLWERGPQLEETRGEMVITLTAPRAVELKMADGIVPDLDALKEKLGISADLRLQPIKPSWVDSLVFVLNTTPMKVLLLMVALGALYLEAHFFTGILSILSATSFTLFFWAAFLGGTANWLEVSLFLLGVVLIAMEIFVIPGFGVTGISGILLVLTSLVMAIESFRHVDAWGASINIAHGLGTISAAMVGVMIFGFFVSKYLPNLPWMEAMILAPPGGAGAIEATGRPRLRHDELQAISADLLGAHGVATTVLRPSGKARVGQQILDVVSDGGFVQPGTLVEVISVDGVRIVVRPSESHPV</sequence>
<evidence type="ECO:0000256" key="1">
    <source>
        <dbReference type="ARBA" id="ARBA00004141"/>
    </source>
</evidence>